<dbReference type="Pfam" id="PF07635">
    <property type="entry name" value="PSCyt1"/>
    <property type="match status" value="1"/>
</dbReference>
<dbReference type="SUPFAM" id="SSF52047">
    <property type="entry name" value="RNI-like"/>
    <property type="match status" value="1"/>
</dbReference>
<dbReference type="PROSITE" id="PS51450">
    <property type="entry name" value="LRR"/>
    <property type="match status" value="1"/>
</dbReference>
<evidence type="ECO:0000256" key="2">
    <source>
        <dbReference type="ARBA" id="ARBA00022737"/>
    </source>
</evidence>
<feature type="domain" description="Cytochrome C Planctomycete-type" evidence="4">
    <location>
        <begin position="153"/>
        <end position="209"/>
    </location>
</feature>
<evidence type="ECO:0000259" key="4">
    <source>
        <dbReference type="Pfam" id="PF07635"/>
    </source>
</evidence>
<feature type="transmembrane region" description="Helical" evidence="3">
    <location>
        <begin position="56"/>
        <end position="75"/>
    </location>
</feature>
<reference evidence="6" key="1">
    <citation type="journal article" date="2019" name="Int. J. Syst. Evol. Microbiol.">
        <title>The Global Catalogue of Microorganisms (GCM) 10K type strain sequencing project: providing services to taxonomists for standard genome sequencing and annotation.</title>
        <authorList>
            <consortium name="The Broad Institute Genomics Platform"/>
            <consortium name="The Broad Institute Genome Sequencing Center for Infectious Disease"/>
            <person name="Wu L."/>
            <person name="Ma J."/>
        </authorList>
    </citation>
    <scope>NUCLEOTIDE SEQUENCE [LARGE SCALE GENOMIC DNA]</scope>
    <source>
        <strain evidence="6">JCM 16112</strain>
    </source>
</reference>
<name>A0ABP3YKY6_9BACT</name>
<organism evidence="5 6">
    <name type="scientific">Algoriphagus jejuensis</name>
    <dbReference type="NCBI Taxonomy" id="419934"/>
    <lineage>
        <taxon>Bacteria</taxon>
        <taxon>Pseudomonadati</taxon>
        <taxon>Bacteroidota</taxon>
        <taxon>Cytophagia</taxon>
        <taxon>Cytophagales</taxon>
        <taxon>Cyclobacteriaceae</taxon>
        <taxon>Algoriphagus</taxon>
    </lineage>
</organism>
<dbReference type="InterPro" id="IPR011429">
    <property type="entry name" value="Cyt_c_Planctomycete-type"/>
</dbReference>
<evidence type="ECO:0000256" key="1">
    <source>
        <dbReference type="ARBA" id="ARBA00022614"/>
    </source>
</evidence>
<keyword evidence="3" id="KW-0812">Transmembrane</keyword>
<keyword evidence="2" id="KW-0677">Repeat</keyword>
<keyword evidence="1" id="KW-0433">Leucine-rich repeat</keyword>
<comment type="caution">
    <text evidence="5">The sequence shown here is derived from an EMBL/GenBank/DDBJ whole genome shotgun (WGS) entry which is preliminary data.</text>
</comment>
<dbReference type="PANTHER" id="PTHR35889">
    <property type="entry name" value="CYCLOINULO-OLIGOSACCHARIDE FRUCTANOTRANSFERASE-RELATED"/>
    <property type="match status" value="1"/>
</dbReference>
<evidence type="ECO:0000313" key="6">
    <source>
        <dbReference type="Proteomes" id="UP001500469"/>
    </source>
</evidence>
<dbReference type="InterPro" id="IPR001611">
    <property type="entry name" value="Leu-rich_rpt"/>
</dbReference>
<keyword evidence="6" id="KW-1185">Reference proteome</keyword>
<feature type="transmembrane region" description="Helical" evidence="3">
    <location>
        <begin position="21"/>
        <end position="44"/>
    </location>
</feature>
<evidence type="ECO:0000313" key="5">
    <source>
        <dbReference type="EMBL" id="GAA0881281.1"/>
    </source>
</evidence>
<accession>A0ABP3YKY6</accession>
<keyword evidence="3" id="KW-0472">Membrane</keyword>
<dbReference type="InterPro" id="IPR032675">
    <property type="entry name" value="LRR_dom_sf"/>
</dbReference>
<dbReference type="EMBL" id="BAAAFI010000049">
    <property type="protein sequence ID" value="GAA0881281.1"/>
    <property type="molecule type" value="Genomic_DNA"/>
</dbReference>
<evidence type="ECO:0000256" key="3">
    <source>
        <dbReference type="SAM" id="Phobius"/>
    </source>
</evidence>
<dbReference type="Proteomes" id="UP001500469">
    <property type="component" value="Unassembled WGS sequence"/>
</dbReference>
<dbReference type="Gene3D" id="3.80.10.10">
    <property type="entry name" value="Ribonuclease Inhibitor"/>
    <property type="match status" value="1"/>
</dbReference>
<keyword evidence="3" id="KW-1133">Transmembrane helix</keyword>
<gene>
    <name evidence="5" type="ORF">GCM10009119_42510</name>
</gene>
<dbReference type="Pfam" id="PF12799">
    <property type="entry name" value="LRR_4"/>
    <property type="match status" value="1"/>
</dbReference>
<sequence length="421" mass="46143">MIAVFLKVYIVLVKKAVLQEAVNFCLFLGAVSAAIAALLGFLLSQSGGYEGELLDVHLTAGWITVAMSWTAWWVNKNEGKFSKKLNYILLGVLMITLSVAGHFGGSLTHGEDYLTAYAPFGNNQKANRQRLLANAEEAEVFTDVIQPILKSKCQSCHRAGKMKGELDMTSFESLMVGGENGPVLIPADTENSELIRRVKLPSDHDDFMPAEGKKPLTEEEIQWISWWIEKGNADPKVLLMQADEELIAWAEPRLNIMGAEKSAVSNIDTAQIQGLERVGFRVRVLSQESAALDIVLPAESAGGQASELVKALLPVKDQVYWLTLAGVGIQDSDLTLISQFKNLQRLRLENNPITDRGISSLKSLTNLEVLNLNGTKISGAGLGPIAEIKTLRSLYLWNTSVNSQEDWVKKMSSAVKVVFGE</sequence>
<feature type="transmembrane region" description="Helical" evidence="3">
    <location>
        <begin position="87"/>
        <end position="105"/>
    </location>
</feature>
<proteinExistence type="predicted"/>
<dbReference type="PANTHER" id="PTHR35889:SF3">
    <property type="entry name" value="F-BOX DOMAIN-CONTAINING PROTEIN"/>
    <property type="match status" value="1"/>
</dbReference>
<protein>
    <submittedName>
        <fullName evidence="5">Ribonuclease inhibitor</fullName>
    </submittedName>
</protein>
<dbReference type="InterPro" id="IPR025875">
    <property type="entry name" value="Leu-rich_rpt_4"/>
</dbReference>